<evidence type="ECO:0000313" key="3">
    <source>
        <dbReference type="EMBL" id="KAH7310451.1"/>
    </source>
</evidence>
<sequence>MAPTESWSDADASSTGPSAQQDQLNRQMIRHLMTQYSHEDILRMFQEESSAPSSQNDAASIFTSSTHSSVKSEDAVSIFDSGSSIRTFSDTSSTRGSILSNVSARTSKFLSRNRHSNAEPAASLPQSDSWDADDAATSVSGDTVSTSGAAKQKGAFMCGFCKEEGIQKTCTRKNDLKRHMEDFHNMNAQWFCRHRGCKMVFDWQTAYKTHLKTSHGGSRMSLEEGKVNLCPQTVFACGFSNCTQVFEASTDEDAPAVYKEYVGHIVKHFDEGTNSGEWTYSMRIRNLLRQSGVMRAWNNSAWSEADRNSLTWNPQTSGVLRKRLETRHIGDLQLLIQYAIMTGSDQASLASFRGDFITPVKEECQMMIPGHKIRPPSISPSLTSPVEAEAPEFRISRGNNPSLAAYLASQRRVYVPRAPVRSGRSARPPMRSAPSPVTPQAPQFGYAQPNNSHGYDPRHQQRQQYAMIAPTNGGIIAEDINNLRSMTGHAPDGDMDMADAQMVDASYMSHQQHNGFPNHYGSNGMQVPGQVDACGMPNQVGGMEQHGFVSYSSGHPY</sequence>
<dbReference type="OrthoDB" id="5208775at2759"/>
<dbReference type="PROSITE" id="PS00028">
    <property type="entry name" value="ZINC_FINGER_C2H2_1"/>
    <property type="match status" value="1"/>
</dbReference>
<comment type="caution">
    <text evidence="3">The sequence shown here is derived from an EMBL/GenBank/DDBJ whole genome shotgun (WGS) entry which is preliminary data.</text>
</comment>
<feature type="compositionally biased region" description="Low complexity" evidence="1">
    <location>
        <begin position="421"/>
        <end position="435"/>
    </location>
</feature>
<dbReference type="Gene3D" id="3.30.160.60">
    <property type="entry name" value="Classic Zinc Finger"/>
    <property type="match status" value="1"/>
</dbReference>
<organism evidence="3 4">
    <name type="scientific">Stachybotrys elegans</name>
    <dbReference type="NCBI Taxonomy" id="80388"/>
    <lineage>
        <taxon>Eukaryota</taxon>
        <taxon>Fungi</taxon>
        <taxon>Dikarya</taxon>
        <taxon>Ascomycota</taxon>
        <taxon>Pezizomycotina</taxon>
        <taxon>Sordariomycetes</taxon>
        <taxon>Hypocreomycetidae</taxon>
        <taxon>Hypocreales</taxon>
        <taxon>Stachybotryaceae</taxon>
        <taxon>Stachybotrys</taxon>
    </lineage>
</organism>
<feature type="region of interest" description="Disordered" evidence="1">
    <location>
        <begin position="111"/>
        <end position="146"/>
    </location>
</feature>
<accession>A0A8K0SK10</accession>
<evidence type="ECO:0000313" key="4">
    <source>
        <dbReference type="Proteomes" id="UP000813444"/>
    </source>
</evidence>
<name>A0A8K0SK10_9HYPO</name>
<feature type="compositionally biased region" description="Low complexity" evidence="1">
    <location>
        <begin position="135"/>
        <end position="146"/>
    </location>
</feature>
<evidence type="ECO:0000256" key="1">
    <source>
        <dbReference type="SAM" id="MobiDB-lite"/>
    </source>
</evidence>
<feature type="region of interest" description="Disordered" evidence="1">
    <location>
        <begin position="47"/>
        <end position="66"/>
    </location>
</feature>
<dbReference type="Proteomes" id="UP000813444">
    <property type="component" value="Unassembled WGS sequence"/>
</dbReference>
<proteinExistence type="predicted"/>
<dbReference type="AlphaFoldDB" id="A0A8K0SK10"/>
<reference evidence="3" key="1">
    <citation type="journal article" date="2021" name="Nat. Commun.">
        <title>Genetic determinants of endophytism in the Arabidopsis root mycobiome.</title>
        <authorList>
            <person name="Mesny F."/>
            <person name="Miyauchi S."/>
            <person name="Thiergart T."/>
            <person name="Pickel B."/>
            <person name="Atanasova L."/>
            <person name="Karlsson M."/>
            <person name="Huettel B."/>
            <person name="Barry K.W."/>
            <person name="Haridas S."/>
            <person name="Chen C."/>
            <person name="Bauer D."/>
            <person name="Andreopoulos W."/>
            <person name="Pangilinan J."/>
            <person name="LaButti K."/>
            <person name="Riley R."/>
            <person name="Lipzen A."/>
            <person name="Clum A."/>
            <person name="Drula E."/>
            <person name="Henrissat B."/>
            <person name="Kohler A."/>
            <person name="Grigoriev I.V."/>
            <person name="Martin F.M."/>
            <person name="Hacquard S."/>
        </authorList>
    </citation>
    <scope>NUCLEOTIDE SEQUENCE</scope>
    <source>
        <strain evidence="3">MPI-CAGE-CH-0235</strain>
    </source>
</reference>
<feature type="region of interest" description="Disordered" evidence="1">
    <location>
        <begin position="419"/>
        <end position="457"/>
    </location>
</feature>
<evidence type="ECO:0000259" key="2">
    <source>
        <dbReference type="PROSITE" id="PS00028"/>
    </source>
</evidence>
<dbReference type="EMBL" id="JAGPNK010000012">
    <property type="protein sequence ID" value="KAH7310451.1"/>
    <property type="molecule type" value="Genomic_DNA"/>
</dbReference>
<keyword evidence="4" id="KW-1185">Reference proteome</keyword>
<dbReference type="SMART" id="SM00355">
    <property type="entry name" value="ZnF_C2H2"/>
    <property type="match status" value="2"/>
</dbReference>
<feature type="region of interest" description="Disordered" evidence="1">
    <location>
        <begin position="1"/>
        <end position="22"/>
    </location>
</feature>
<feature type="domain" description="C2H2-type" evidence="2">
    <location>
        <begin position="192"/>
        <end position="215"/>
    </location>
</feature>
<gene>
    <name evidence="3" type="ORF">B0I35DRAFT_411966</name>
</gene>
<protein>
    <recommendedName>
        <fullName evidence="2">C2H2-type domain-containing protein</fullName>
    </recommendedName>
</protein>
<dbReference type="InterPro" id="IPR013087">
    <property type="entry name" value="Znf_C2H2_type"/>
</dbReference>